<keyword evidence="4" id="KW-1185">Reference proteome</keyword>
<evidence type="ECO:0000256" key="1">
    <source>
        <dbReference type="SAM" id="MobiDB-lite"/>
    </source>
</evidence>
<dbReference type="KEGG" id="bcv:Bcav_3764"/>
<protein>
    <recommendedName>
        <fullName evidence="2">DUF1918 domain-containing protein</fullName>
    </recommendedName>
</protein>
<gene>
    <name evidence="3" type="ordered locus">Bcav_3764</name>
</gene>
<name>C5C3U7_BEUC1</name>
<dbReference type="Pfam" id="PF08940">
    <property type="entry name" value="DUF1918"/>
    <property type="match status" value="1"/>
</dbReference>
<dbReference type="STRING" id="471853.Bcav_3764"/>
<dbReference type="EMBL" id="CP001618">
    <property type="protein sequence ID" value="ACQ82006.1"/>
    <property type="molecule type" value="Genomic_DNA"/>
</dbReference>
<proteinExistence type="predicted"/>
<feature type="region of interest" description="Disordered" evidence="1">
    <location>
        <begin position="46"/>
        <end position="67"/>
    </location>
</feature>
<dbReference type="OrthoDB" id="4828144at2"/>
<accession>C5C3U7</accession>
<feature type="domain" description="DUF1918" evidence="2">
    <location>
        <begin position="1"/>
        <end position="56"/>
    </location>
</feature>
<dbReference type="AlphaFoldDB" id="C5C3U7"/>
<dbReference type="RefSeq" id="WP_015884243.1">
    <property type="nucleotide sequence ID" value="NC_012669.1"/>
</dbReference>
<dbReference type="Proteomes" id="UP000007962">
    <property type="component" value="Chromosome"/>
</dbReference>
<evidence type="ECO:0000313" key="3">
    <source>
        <dbReference type="EMBL" id="ACQ82006.1"/>
    </source>
</evidence>
<evidence type="ECO:0000259" key="2">
    <source>
        <dbReference type="Pfam" id="PF08940"/>
    </source>
</evidence>
<dbReference type="InterPro" id="IPR015035">
    <property type="entry name" value="DUF1918"/>
</dbReference>
<evidence type="ECO:0000313" key="4">
    <source>
        <dbReference type="Proteomes" id="UP000007962"/>
    </source>
</evidence>
<sequence length="67" mass="7166">MKAVLGDKVRIATAHLDQTERDGTVVEVHGEDGPYVVRWDDDGHTSTIVPGPDCRVVPQSGDHATSA</sequence>
<organism evidence="3 4">
    <name type="scientific">Beutenbergia cavernae (strain ATCC BAA-8 / DSM 12333 / CCUG 43141 / JCM 11478 / NBRC 16432 / NCIMB 13614 / HKI 0122)</name>
    <dbReference type="NCBI Taxonomy" id="471853"/>
    <lineage>
        <taxon>Bacteria</taxon>
        <taxon>Bacillati</taxon>
        <taxon>Actinomycetota</taxon>
        <taxon>Actinomycetes</taxon>
        <taxon>Micrococcales</taxon>
        <taxon>Beutenbergiaceae</taxon>
        <taxon>Beutenbergia</taxon>
    </lineage>
</organism>
<reference evidence="3 4" key="1">
    <citation type="journal article" date="2009" name="Stand. Genomic Sci.">
        <title>Complete genome sequence of Beutenbergia cavernae type strain (HKI 0122).</title>
        <authorList>
            <person name="Land M."/>
            <person name="Pukall R."/>
            <person name="Abt B."/>
            <person name="Goker M."/>
            <person name="Rohde M."/>
            <person name="Glavina Del Rio T."/>
            <person name="Tice H."/>
            <person name="Copeland A."/>
            <person name="Cheng J.F."/>
            <person name="Lucas S."/>
            <person name="Chen F."/>
            <person name="Nolan M."/>
            <person name="Bruce D."/>
            <person name="Goodwin L."/>
            <person name="Pitluck S."/>
            <person name="Ivanova N."/>
            <person name="Mavromatis K."/>
            <person name="Ovchinnikova G."/>
            <person name="Pati A."/>
            <person name="Chen A."/>
            <person name="Palaniappan K."/>
            <person name="Hauser L."/>
            <person name="Chang Y.J."/>
            <person name="Jefferies C.C."/>
            <person name="Saunders E."/>
            <person name="Brettin T."/>
            <person name="Detter J.C."/>
            <person name="Han C."/>
            <person name="Chain P."/>
            <person name="Bristow J."/>
            <person name="Eisen J.A."/>
            <person name="Markowitz V."/>
            <person name="Hugenholtz P."/>
            <person name="Kyrpides N.C."/>
            <person name="Klenk H.P."/>
            <person name="Lapidus A."/>
        </authorList>
    </citation>
    <scope>NUCLEOTIDE SEQUENCE [LARGE SCALE GENOMIC DNA]</scope>
    <source>
        <strain evidence="4">ATCC BAA-8 / DSM 12333 / NBRC 16432</strain>
    </source>
</reference>
<dbReference type="SUPFAM" id="SSF50118">
    <property type="entry name" value="Cell growth inhibitor/plasmid maintenance toxic component"/>
    <property type="match status" value="1"/>
</dbReference>
<dbReference type="HOGENOM" id="CLU_172512_1_0_11"/>
<dbReference type="Gene3D" id="2.30.30.440">
    <property type="entry name" value="Domain of unknown function DUF1918"/>
    <property type="match status" value="1"/>
</dbReference>